<keyword evidence="1" id="KW-0472">Membrane</keyword>
<dbReference type="AlphaFoldDB" id="A0A382X3I0"/>
<evidence type="ECO:0008006" key="3">
    <source>
        <dbReference type="Google" id="ProtNLM"/>
    </source>
</evidence>
<dbReference type="EMBL" id="UINC01164524">
    <property type="protein sequence ID" value="SVD65420.1"/>
    <property type="molecule type" value="Genomic_DNA"/>
</dbReference>
<accession>A0A382X3I0</accession>
<keyword evidence="1" id="KW-0812">Transmembrane</keyword>
<keyword evidence="1" id="KW-1133">Transmembrane helix</keyword>
<evidence type="ECO:0000313" key="2">
    <source>
        <dbReference type="EMBL" id="SVD65420.1"/>
    </source>
</evidence>
<name>A0A382X3I0_9ZZZZ</name>
<sequence length="42" mass="4500">VLRILRIPLHWQILAALILGALAGVVLGESVLAVSFMGDLFL</sequence>
<protein>
    <recommendedName>
        <fullName evidence="3">Cation/H+ exchanger domain-containing protein</fullName>
    </recommendedName>
</protein>
<feature type="transmembrane region" description="Helical" evidence="1">
    <location>
        <begin position="12"/>
        <end position="37"/>
    </location>
</feature>
<reference evidence="2" key="1">
    <citation type="submission" date="2018-05" db="EMBL/GenBank/DDBJ databases">
        <authorList>
            <person name="Lanie J.A."/>
            <person name="Ng W.-L."/>
            <person name="Kazmierczak K.M."/>
            <person name="Andrzejewski T.M."/>
            <person name="Davidsen T.M."/>
            <person name="Wayne K.J."/>
            <person name="Tettelin H."/>
            <person name="Glass J.I."/>
            <person name="Rusch D."/>
            <person name="Podicherti R."/>
            <person name="Tsui H.-C.T."/>
            <person name="Winkler M.E."/>
        </authorList>
    </citation>
    <scope>NUCLEOTIDE SEQUENCE</scope>
</reference>
<gene>
    <name evidence="2" type="ORF">METZ01_LOCUS418274</name>
</gene>
<feature type="non-terminal residue" evidence="2">
    <location>
        <position position="42"/>
    </location>
</feature>
<feature type="non-terminal residue" evidence="2">
    <location>
        <position position="1"/>
    </location>
</feature>
<evidence type="ECO:0000256" key="1">
    <source>
        <dbReference type="SAM" id="Phobius"/>
    </source>
</evidence>
<organism evidence="2">
    <name type="scientific">marine metagenome</name>
    <dbReference type="NCBI Taxonomy" id="408172"/>
    <lineage>
        <taxon>unclassified sequences</taxon>
        <taxon>metagenomes</taxon>
        <taxon>ecological metagenomes</taxon>
    </lineage>
</organism>
<proteinExistence type="predicted"/>